<feature type="region of interest" description="Disordered" evidence="2">
    <location>
        <begin position="463"/>
        <end position="490"/>
    </location>
</feature>
<feature type="region of interest" description="Disordered" evidence="2">
    <location>
        <begin position="301"/>
        <end position="323"/>
    </location>
</feature>
<dbReference type="PANTHER" id="PTHR31286:SF99">
    <property type="entry name" value="DUF4283 DOMAIN-CONTAINING PROTEIN"/>
    <property type="match status" value="1"/>
</dbReference>
<feature type="compositionally biased region" description="Polar residues" evidence="2">
    <location>
        <begin position="45"/>
        <end position="59"/>
    </location>
</feature>
<gene>
    <name evidence="4" type="ORF">Sradi_5864300</name>
</gene>
<comment type="caution">
    <text evidence="4">The sequence shown here is derived from an EMBL/GenBank/DDBJ whole genome shotgun (WGS) entry which is preliminary data.</text>
</comment>
<dbReference type="PROSITE" id="PS50158">
    <property type="entry name" value="ZF_CCHC"/>
    <property type="match status" value="1"/>
</dbReference>
<feature type="region of interest" description="Disordered" evidence="2">
    <location>
        <begin position="347"/>
        <end position="389"/>
    </location>
</feature>
<dbReference type="PANTHER" id="PTHR31286">
    <property type="entry name" value="GLYCINE-RICH CELL WALL STRUCTURAL PROTEIN 1.8-LIKE"/>
    <property type="match status" value="1"/>
</dbReference>
<dbReference type="AlphaFoldDB" id="A0AAW2KT59"/>
<protein>
    <recommendedName>
        <fullName evidence="3">CCHC-type domain-containing protein</fullName>
    </recommendedName>
</protein>
<dbReference type="InterPro" id="IPR001878">
    <property type="entry name" value="Znf_CCHC"/>
</dbReference>
<dbReference type="Pfam" id="PF14111">
    <property type="entry name" value="DUF4283"/>
    <property type="match status" value="1"/>
</dbReference>
<keyword evidence="1" id="KW-0863">Zinc-finger</keyword>
<dbReference type="GO" id="GO:0008270">
    <property type="term" value="F:zinc ion binding"/>
    <property type="evidence" value="ECO:0007669"/>
    <property type="project" value="UniProtKB-KW"/>
</dbReference>
<evidence type="ECO:0000256" key="2">
    <source>
        <dbReference type="SAM" id="MobiDB-lite"/>
    </source>
</evidence>
<name>A0AAW2KT59_SESRA</name>
<proteinExistence type="predicted"/>
<reference evidence="4" key="2">
    <citation type="journal article" date="2024" name="Plant">
        <title>Genomic evolution and insights into agronomic trait innovations of Sesamum species.</title>
        <authorList>
            <person name="Miao H."/>
            <person name="Wang L."/>
            <person name="Qu L."/>
            <person name="Liu H."/>
            <person name="Sun Y."/>
            <person name="Le M."/>
            <person name="Wang Q."/>
            <person name="Wei S."/>
            <person name="Zheng Y."/>
            <person name="Lin W."/>
            <person name="Duan Y."/>
            <person name="Cao H."/>
            <person name="Xiong S."/>
            <person name="Wang X."/>
            <person name="Wei L."/>
            <person name="Li C."/>
            <person name="Ma Q."/>
            <person name="Ju M."/>
            <person name="Zhao R."/>
            <person name="Li G."/>
            <person name="Mu C."/>
            <person name="Tian Q."/>
            <person name="Mei H."/>
            <person name="Zhang T."/>
            <person name="Gao T."/>
            <person name="Zhang H."/>
        </authorList>
    </citation>
    <scope>NUCLEOTIDE SEQUENCE</scope>
    <source>
        <strain evidence="4">G02</strain>
    </source>
</reference>
<sequence length="490" mass="54517">MSLSSATFLEDSSLPYAPTISSQPSAAQPPPGPPWFGSSSPPDSNKTTESPQSATTVPNRASDLTMGSYKEKLTMQSQHIYFPTWIQYWDIQAPVQSPPPDSKRLEPHPHLVFSETDIHRLQAVEQIFDSSNFKLCSSYCSITDALASLWKTSGTIQISDLGEGCYILKLSSPEDYFMALAGGGALIPFFIMHIQQWKPNFVPSQSLPSSLVIWVQFPNLPIEYYDFDVLFHIAKLIGRPIKMDQHTFQKQRCKFARVCGYVLFSIPSYSPHHQQVRYELNTLFCYRCGSLGHVRVACPLSSPETQSTPQDTSATPATSVPISGLEKHALNSNKWEIVRPKGRRRTVNNMTSRGRNTEEMLGRVSTEKRDATDSGGSSQQRWVAKHDLKQPESIRSVSNRTIPLTNTFHVLEKEDEIIACDVGHEKNVKKVLDIVDNPIQFYSSSNSCSANGSFDIVSGIEIDGDIPSEQPESSADMECTKVPTLPGNLH</sequence>
<evidence type="ECO:0000256" key="1">
    <source>
        <dbReference type="PROSITE-ProRule" id="PRU00047"/>
    </source>
</evidence>
<dbReference type="InterPro" id="IPR040256">
    <property type="entry name" value="At4g02000-like"/>
</dbReference>
<evidence type="ECO:0000313" key="4">
    <source>
        <dbReference type="EMBL" id="KAL0309220.1"/>
    </source>
</evidence>
<keyword evidence="1" id="KW-0479">Metal-binding</keyword>
<feature type="compositionally biased region" description="Basic and acidic residues" evidence="2">
    <location>
        <begin position="355"/>
        <end position="372"/>
    </location>
</feature>
<feature type="domain" description="CCHC-type" evidence="3">
    <location>
        <begin position="285"/>
        <end position="299"/>
    </location>
</feature>
<keyword evidence="1" id="KW-0862">Zinc</keyword>
<organism evidence="4">
    <name type="scientific">Sesamum radiatum</name>
    <name type="common">Black benniseed</name>
    <dbReference type="NCBI Taxonomy" id="300843"/>
    <lineage>
        <taxon>Eukaryota</taxon>
        <taxon>Viridiplantae</taxon>
        <taxon>Streptophyta</taxon>
        <taxon>Embryophyta</taxon>
        <taxon>Tracheophyta</taxon>
        <taxon>Spermatophyta</taxon>
        <taxon>Magnoliopsida</taxon>
        <taxon>eudicotyledons</taxon>
        <taxon>Gunneridae</taxon>
        <taxon>Pentapetalae</taxon>
        <taxon>asterids</taxon>
        <taxon>lamiids</taxon>
        <taxon>Lamiales</taxon>
        <taxon>Pedaliaceae</taxon>
        <taxon>Sesamum</taxon>
    </lineage>
</organism>
<dbReference type="EMBL" id="JACGWJ010000027">
    <property type="protein sequence ID" value="KAL0309220.1"/>
    <property type="molecule type" value="Genomic_DNA"/>
</dbReference>
<evidence type="ECO:0000259" key="3">
    <source>
        <dbReference type="PROSITE" id="PS50158"/>
    </source>
</evidence>
<feature type="compositionally biased region" description="Polar residues" evidence="2">
    <location>
        <begin position="302"/>
        <end position="321"/>
    </location>
</feature>
<feature type="region of interest" description="Disordered" evidence="2">
    <location>
        <begin position="13"/>
        <end position="63"/>
    </location>
</feature>
<accession>A0AAW2KT59</accession>
<dbReference type="InterPro" id="IPR025558">
    <property type="entry name" value="DUF4283"/>
</dbReference>
<dbReference type="GO" id="GO:0003676">
    <property type="term" value="F:nucleic acid binding"/>
    <property type="evidence" value="ECO:0007669"/>
    <property type="project" value="InterPro"/>
</dbReference>
<reference evidence="4" key="1">
    <citation type="submission" date="2020-06" db="EMBL/GenBank/DDBJ databases">
        <authorList>
            <person name="Li T."/>
            <person name="Hu X."/>
            <person name="Zhang T."/>
            <person name="Song X."/>
            <person name="Zhang H."/>
            <person name="Dai N."/>
            <person name="Sheng W."/>
            <person name="Hou X."/>
            <person name="Wei L."/>
        </authorList>
    </citation>
    <scope>NUCLEOTIDE SEQUENCE</scope>
    <source>
        <strain evidence="4">G02</strain>
        <tissue evidence="4">Leaf</tissue>
    </source>
</reference>
<feature type="compositionally biased region" description="Low complexity" evidence="2">
    <location>
        <begin position="35"/>
        <end position="44"/>
    </location>
</feature>